<dbReference type="InterPro" id="IPR036775">
    <property type="entry name" value="DNA_pol_Y-fam_lit_finger_sf"/>
</dbReference>
<dbReference type="eggNOG" id="COG0389">
    <property type="taxonomic scope" value="Bacteria"/>
</dbReference>
<dbReference type="GO" id="GO:0003684">
    <property type="term" value="F:damaged DNA binding"/>
    <property type="evidence" value="ECO:0007669"/>
    <property type="project" value="InterPro"/>
</dbReference>
<feature type="domain" description="UmuC" evidence="7">
    <location>
        <begin position="2"/>
        <end position="184"/>
    </location>
</feature>
<evidence type="ECO:0000259" key="7">
    <source>
        <dbReference type="PROSITE" id="PS50173"/>
    </source>
</evidence>
<name>B2RJV1_PORG3</name>
<dbReference type="InterPro" id="IPR017961">
    <property type="entry name" value="DNA_pol_Y-fam_little_finger"/>
</dbReference>
<organism evidence="8 9">
    <name type="scientific">Porphyromonas gingivalis (strain ATCC 33277 / DSM 20709 / CIP 103683 / JCM 12257 / NCTC 11834 / 2561)</name>
    <dbReference type="NCBI Taxonomy" id="431947"/>
    <lineage>
        <taxon>Bacteria</taxon>
        <taxon>Pseudomonadati</taxon>
        <taxon>Bacteroidota</taxon>
        <taxon>Bacteroidia</taxon>
        <taxon>Bacteroidales</taxon>
        <taxon>Porphyromonadaceae</taxon>
        <taxon>Porphyromonas</taxon>
    </lineage>
</organism>
<dbReference type="AlphaFoldDB" id="B2RJV1"/>
<dbReference type="Gene3D" id="3.30.70.270">
    <property type="match status" value="1"/>
</dbReference>
<dbReference type="InterPro" id="IPR043128">
    <property type="entry name" value="Rev_trsase/Diguanyl_cyclase"/>
</dbReference>
<dbReference type="KEGG" id="pgn:PGN_1127"/>
<dbReference type="GO" id="GO:0006281">
    <property type="term" value="P:DNA repair"/>
    <property type="evidence" value="ECO:0007669"/>
    <property type="project" value="UniProtKB-KW"/>
</dbReference>
<comment type="similarity">
    <text evidence="1">Belongs to the DNA polymerase type-Y family.</text>
</comment>
<evidence type="ECO:0000256" key="5">
    <source>
        <dbReference type="ARBA" id="ARBA00023236"/>
    </source>
</evidence>
<evidence type="ECO:0000256" key="1">
    <source>
        <dbReference type="ARBA" id="ARBA00010945"/>
    </source>
</evidence>
<dbReference type="GeneID" id="29256334"/>
<dbReference type="PROSITE" id="PS50173">
    <property type="entry name" value="UMUC"/>
    <property type="match status" value="1"/>
</dbReference>
<feature type="region of interest" description="Disordered" evidence="6">
    <location>
        <begin position="416"/>
        <end position="453"/>
    </location>
</feature>
<evidence type="ECO:0000256" key="6">
    <source>
        <dbReference type="SAM" id="MobiDB-lite"/>
    </source>
</evidence>
<dbReference type="InterPro" id="IPR025188">
    <property type="entry name" value="DUF4113"/>
</dbReference>
<proteinExistence type="inferred from homology"/>
<dbReference type="Pfam" id="PF13438">
    <property type="entry name" value="DUF4113"/>
    <property type="match status" value="1"/>
</dbReference>
<dbReference type="InterPro" id="IPR001126">
    <property type="entry name" value="UmuC"/>
</dbReference>
<dbReference type="PANTHER" id="PTHR11076">
    <property type="entry name" value="DNA REPAIR POLYMERASE UMUC / TRANSFERASE FAMILY MEMBER"/>
    <property type="match status" value="1"/>
</dbReference>
<dbReference type="InterPro" id="IPR043502">
    <property type="entry name" value="DNA/RNA_pol_sf"/>
</dbReference>
<dbReference type="Pfam" id="PF11799">
    <property type="entry name" value="IMS_C"/>
    <property type="match status" value="1"/>
</dbReference>
<dbReference type="Gene3D" id="1.10.150.20">
    <property type="entry name" value="5' to 3' exonuclease, C-terminal subdomain"/>
    <property type="match status" value="1"/>
</dbReference>
<protein>
    <submittedName>
        <fullName evidence="8">Putative SOS mutagenesis and repair protein UmuC homolog</fullName>
    </submittedName>
</protein>
<gene>
    <name evidence="8" type="ordered locus">PGN_1127</name>
</gene>
<dbReference type="CDD" id="cd01700">
    <property type="entry name" value="PolY_Pol_V_umuC"/>
    <property type="match status" value="1"/>
</dbReference>
<dbReference type="PANTHER" id="PTHR11076:SF34">
    <property type="entry name" value="PROTEIN UMUC"/>
    <property type="match status" value="1"/>
</dbReference>
<dbReference type="SUPFAM" id="SSF100879">
    <property type="entry name" value="Lesion bypass DNA polymerase (Y-family), little finger domain"/>
    <property type="match status" value="1"/>
</dbReference>
<feature type="compositionally biased region" description="Basic and acidic residues" evidence="6">
    <location>
        <begin position="418"/>
        <end position="438"/>
    </location>
</feature>
<keyword evidence="5" id="KW-0742">SOS response</keyword>
<dbReference type="HOGENOM" id="CLU_012348_3_0_10"/>
<dbReference type="EMBL" id="AP009380">
    <property type="protein sequence ID" value="BAG33646.1"/>
    <property type="molecule type" value="Genomic_DNA"/>
</dbReference>
<dbReference type="GO" id="GO:0042276">
    <property type="term" value="P:error-prone translesion synthesis"/>
    <property type="evidence" value="ECO:0007669"/>
    <property type="project" value="TreeGrafter"/>
</dbReference>
<evidence type="ECO:0000256" key="4">
    <source>
        <dbReference type="ARBA" id="ARBA00023204"/>
    </source>
</evidence>
<sequence length="453" mass="51678">MYALLDCNNFFVSCERVFDPSLRNRPVVVLSNNDGCIIARSNEAKALGIGMGQPFFKVQDLIRRHNVAFFSSNFILYGDMSRRIMSLVSELAPRMSIYSIDECFMDLRGVKDYMSLCHMIVDRVRQCTGIPVSIGVADTMTLSKVADKYAKRYAGYKGVCAIDSEEKRRKALQMFDVSDVWGIGRRLSRKLYYYGINTAADFASMREGRVYHLAGTSGVRTWQELRGEACIEMKLPQPRQSVCTTRSFGHPCRDFDSLLRHLAVFADSCCTKIREEKSRARRLSIFISCSRFDQENDYSGRNEMLLPVATSDPSELIPKIRTLLQEIYRPNLPYKQAGVILSDLVAEAYQLNLFDPIDRMRQERFLSSVDAIRQRFGRDSLTVATQETEAIASVSSIKHRSRRYTTDMNEVIDVVLPDQRKSGEKNRRPTAGKEKPIERPLANTDCKPPIIRL</sequence>
<keyword evidence="2" id="KW-0227">DNA damage</keyword>
<keyword evidence="4" id="KW-0234">DNA repair</keyword>
<evidence type="ECO:0000256" key="2">
    <source>
        <dbReference type="ARBA" id="ARBA00022763"/>
    </source>
</evidence>
<dbReference type="Gene3D" id="3.30.1490.100">
    <property type="entry name" value="DNA polymerase, Y-family, little finger domain"/>
    <property type="match status" value="1"/>
</dbReference>
<dbReference type="GO" id="GO:0005829">
    <property type="term" value="C:cytosol"/>
    <property type="evidence" value="ECO:0007669"/>
    <property type="project" value="TreeGrafter"/>
</dbReference>
<reference evidence="8 9" key="1">
    <citation type="journal article" date="2008" name="DNA Res.">
        <title>Determination of the genome sequence of Porphyromonas gingivalis strain ATCC 33277 and genomic comparison with strain W83 revealed extensive genome rearrangements in P. gingivalis.</title>
        <authorList>
            <person name="Naito M."/>
            <person name="Hirakawa H."/>
            <person name="Yamashita A."/>
            <person name="Ohara N."/>
            <person name="Shoji M."/>
            <person name="Yukitake H."/>
            <person name="Nakayama K."/>
            <person name="Toh H."/>
            <person name="Yoshimura F."/>
            <person name="Kuhara S."/>
            <person name="Hattori M."/>
            <person name="Hayashi T."/>
            <person name="Nakayama K."/>
        </authorList>
    </citation>
    <scope>NUCLEOTIDE SEQUENCE [LARGE SCALE GENOMIC DNA]</scope>
    <source>
        <strain evidence="9">ATCC 33277 / DSM 20709 / CIP 103683 / JCM 12257 / NCTC 11834 / 2561</strain>
    </source>
</reference>
<dbReference type="GO" id="GO:0003887">
    <property type="term" value="F:DNA-directed DNA polymerase activity"/>
    <property type="evidence" value="ECO:0007669"/>
    <property type="project" value="TreeGrafter"/>
</dbReference>
<dbReference type="GO" id="GO:0009432">
    <property type="term" value="P:SOS response"/>
    <property type="evidence" value="ECO:0007669"/>
    <property type="project" value="UniProtKB-KW"/>
</dbReference>
<dbReference type="Gene3D" id="3.40.1170.60">
    <property type="match status" value="1"/>
</dbReference>
<dbReference type="InterPro" id="IPR050116">
    <property type="entry name" value="DNA_polymerase-Y"/>
</dbReference>
<evidence type="ECO:0000313" key="8">
    <source>
        <dbReference type="EMBL" id="BAG33646.1"/>
    </source>
</evidence>
<evidence type="ECO:0000256" key="3">
    <source>
        <dbReference type="ARBA" id="ARBA00023199"/>
    </source>
</evidence>
<dbReference type="RefSeq" id="WP_012458046.1">
    <property type="nucleotide sequence ID" value="NC_010729.1"/>
</dbReference>
<dbReference type="SUPFAM" id="SSF56672">
    <property type="entry name" value="DNA/RNA polymerases"/>
    <property type="match status" value="1"/>
</dbReference>
<accession>B2RJV1</accession>
<dbReference type="Proteomes" id="UP000008842">
    <property type="component" value="Chromosome"/>
</dbReference>
<dbReference type="Pfam" id="PF00817">
    <property type="entry name" value="IMS"/>
    <property type="match status" value="1"/>
</dbReference>
<keyword evidence="3" id="KW-0741">SOS mutagenesis</keyword>
<evidence type="ECO:0000313" key="9">
    <source>
        <dbReference type="Proteomes" id="UP000008842"/>
    </source>
</evidence>